<comment type="function">
    <text evidence="5">Nucleotidase that shows phosphatase activity on nucleoside 5'-monophosphates.</text>
</comment>
<comment type="subcellular location">
    <subcellularLocation>
        <location evidence="5">Cytoplasm</location>
    </subcellularLocation>
</comment>
<evidence type="ECO:0000256" key="5">
    <source>
        <dbReference type="HAMAP-Rule" id="MF_00060"/>
    </source>
</evidence>
<reference evidence="7" key="1">
    <citation type="submission" date="2022-05" db="EMBL/GenBank/DDBJ databases">
        <title>Single-amplified genomics reveal most streamlined microbe among free-living bacteria.</title>
        <authorList>
            <person name="Roda-Garcia J."/>
            <person name="Haro-Moreno J.M."/>
            <person name="Rodriguez-Valera F."/>
            <person name="Almagro-Moreno S."/>
            <person name="Lopez-Perez M."/>
        </authorList>
    </citation>
    <scope>NUCLEOTIDE SEQUENCE</scope>
    <source>
        <strain evidence="7">TMED112-D2-2</strain>
    </source>
</reference>
<feature type="binding site" evidence="5">
    <location>
        <position position="92"/>
    </location>
    <ligand>
        <name>a divalent metal cation</name>
        <dbReference type="ChEBI" id="CHEBI:60240"/>
    </ligand>
</feature>
<dbReference type="GO" id="GO:0008253">
    <property type="term" value="F:5'-nucleotidase activity"/>
    <property type="evidence" value="ECO:0007669"/>
    <property type="project" value="UniProtKB-UniRule"/>
</dbReference>
<feature type="domain" description="Survival protein SurE-like phosphatase/nucleotidase" evidence="6">
    <location>
        <begin position="3"/>
        <end position="184"/>
    </location>
</feature>
<keyword evidence="3 5" id="KW-0479">Metal-binding</keyword>
<comment type="catalytic activity">
    <reaction evidence="1 5">
        <text>a ribonucleoside 5'-phosphate + H2O = a ribonucleoside + phosphate</text>
        <dbReference type="Rhea" id="RHEA:12484"/>
        <dbReference type="ChEBI" id="CHEBI:15377"/>
        <dbReference type="ChEBI" id="CHEBI:18254"/>
        <dbReference type="ChEBI" id="CHEBI:43474"/>
        <dbReference type="ChEBI" id="CHEBI:58043"/>
        <dbReference type="EC" id="3.1.3.5"/>
    </reaction>
</comment>
<comment type="cofactor">
    <cofactor evidence="5">
        <name>a divalent metal cation</name>
        <dbReference type="ChEBI" id="CHEBI:60240"/>
    </cofactor>
    <text evidence="5">Binds 1 divalent metal cation per subunit.</text>
</comment>
<gene>
    <name evidence="5 7" type="primary">surE</name>
    <name evidence="7" type="ORF">M9B40_01690</name>
</gene>
<evidence type="ECO:0000256" key="3">
    <source>
        <dbReference type="ARBA" id="ARBA00022723"/>
    </source>
</evidence>
<dbReference type="GO" id="GO:0046872">
    <property type="term" value="F:metal ion binding"/>
    <property type="evidence" value="ECO:0007669"/>
    <property type="project" value="UniProtKB-UniRule"/>
</dbReference>
<dbReference type="HAMAP" id="MF_00060">
    <property type="entry name" value="SurE"/>
    <property type="match status" value="1"/>
</dbReference>
<dbReference type="AlphaFoldDB" id="A0A9Q8TYV6"/>
<organism evidence="7 8">
    <name type="scientific">SAR86 cluster bacterium</name>
    <dbReference type="NCBI Taxonomy" id="2030880"/>
    <lineage>
        <taxon>Bacteria</taxon>
        <taxon>Pseudomonadati</taxon>
        <taxon>Pseudomonadota</taxon>
        <taxon>Gammaproteobacteria</taxon>
        <taxon>SAR86 cluster</taxon>
    </lineage>
</organism>
<dbReference type="PANTHER" id="PTHR30457:SF0">
    <property type="entry name" value="PHOSPHATASE, PUTATIVE (AFU_ORTHOLOGUE AFUA_4G01070)-RELATED"/>
    <property type="match status" value="1"/>
</dbReference>
<proteinExistence type="inferred from homology"/>
<dbReference type="Proteomes" id="UP001056381">
    <property type="component" value="Chromosome"/>
</dbReference>
<dbReference type="PANTHER" id="PTHR30457">
    <property type="entry name" value="5'-NUCLEOTIDASE SURE"/>
    <property type="match status" value="1"/>
</dbReference>
<accession>A0A9Q8TYV6</accession>
<dbReference type="EC" id="3.1.3.5" evidence="5"/>
<evidence type="ECO:0000256" key="2">
    <source>
        <dbReference type="ARBA" id="ARBA00011062"/>
    </source>
</evidence>
<sequence>MKVLLTNDDGVDSNITLSLLKALEEDGHNVTLIAPSKDKSGQGAAITLRSDVKIEKLSNNIYSVDGTPADCVFMGLMAILEQIPDIVISGINRGANMGDDVIHSGTLGAAFTARKLHYPPLAISIAGKSFEEFESSILATKMMLDQIIENYRDKPNDGVVINMNVPNLKFNQIEGFKLTKLGNRGVPLAPEFKGDENSISYKIGKSGPPAGNLEGTDFEAIKTNFISVTPLFWDMTNLSKFRGKLPGV</sequence>
<dbReference type="GO" id="GO:0005737">
    <property type="term" value="C:cytoplasm"/>
    <property type="evidence" value="ECO:0007669"/>
    <property type="project" value="UniProtKB-SubCell"/>
</dbReference>
<keyword evidence="5" id="KW-0547">Nucleotide-binding</keyword>
<comment type="similarity">
    <text evidence="2 5">Belongs to the SurE nucleotidase family.</text>
</comment>
<evidence type="ECO:0000259" key="6">
    <source>
        <dbReference type="Pfam" id="PF01975"/>
    </source>
</evidence>
<dbReference type="EMBL" id="CP097966">
    <property type="protein sequence ID" value="URQ63495.1"/>
    <property type="molecule type" value="Genomic_DNA"/>
</dbReference>
<name>A0A9Q8TYV6_9GAMM</name>
<dbReference type="Pfam" id="PF01975">
    <property type="entry name" value="SurE"/>
    <property type="match status" value="1"/>
</dbReference>
<dbReference type="InterPro" id="IPR002828">
    <property type="entry name" value="SurE-like_Pase/nucleotidase"/>
</dbReference>
<dbReference type="SUPFAM" id="SSF64167">
    <property type="entry name" value="SurE-like"/>
    <property type="match status" value="1"/>
</dbReference>
<evidence type="ECO:0000256" key="1">
    <source>
        <dbReference type="ARBA" id="ARBA00000815"/>
    </source>
</evidence>
<keyword evidence="4 5" id="KW-0378">Hydrolase</keyword>
<keyword evidence="5" id="KW-0963">Cytoplasm</keyword>
<evidence type="ECO:0000313" key="7">
    <source>
        <dbReference type="EMBL" id="URQ63495.1"/>
    </source>
</evidence>
<feature type="binding site" evidence="5">
    <location>
        <position position="40"/>
    </location>
    <ligand>
        <name>a divalent metal cation</name>
        <dbReference type="ChEBI" id="CHEBI:60240"/>
    </ligand>
</feature>
<evidence type="ECO:0000256" key="4">
    <source>
        <dbReference type="ARBA" id="ARBA00022801"/>
    </source>
</evidence>
<dbReference type="InterPro" id="IPR030048">
    <property type="entry name" value="SurE"/>
</dbReference>
<dbReference type="Gene3D" id="3.40.1210.10">
    <property type="entry name" value="Survival protein SurE-like phosphatase/nucleotidase"/>
    <property type="match status" value="1"/>
</dbReference>
<feature type="binding site" evidence="5">
    <location>
        <position position="8"/>
    </location>
    <ligand>
        <name>a divalent metal cation</name>
        <dbReference type="ChEBI" id="CHEBI:60240"/>
    </ligand>
</feature>
<dbReference type="InterPro" id="IPR036523">
    <property type="entry name" value="SurE-like_sf"/>
</dbReference>
<dbReference type="GO" id="GO:0000166">
    <property type="term" value="F:nucleotide binding"/>
    <property type="evidence" value="ECO:0007669"/>
    <property type="project" value="UniProtKB-KW"/>
</dbReference>
<dbReference type="NCBIfam" id="TIGR00087">
    <property type="entry name" value="surE"/>
    <property type="match status" value="1"/>
</dbReference>
<evidence type="ECO:0000313" key="8">
    <source>
        <dbReference type="Proteomes" id="UP001056381"/>
    </source>
</evidence>
<protein>
    <recommendedName>
        <fullName evidence="5">5'-nucleotidase SurE</fullName>
        <ecNumber evidence="5">3.1.3.5</ecNumber>
    </recommendedName>
    <alternativeName>
        <fullName evidence="5">Nucleoside 5'-monophosphate phosphohydrolase</fullName>
    </alternativeName>
</protein>
<keyword evidence="8" id="KW-1185">Reference proteome</keyword>
<feature type="binding site" evidence="5">
    <location>
        <position position="9"/>
    </location>
    <ligand>
        <name>a divalent metal cation</name>
        <dbReference type="ChEBI" id="CHEBI:60240"/>
    </ligand>
</feature>